<dbReference type="STRING" id="1314778.A0A5C3NWS2"/>
<dbReference type="InterPro" id="IPR001810">
    <property type="entry name" value="F-box_dom"/>
</dbReference>
<evidence type="ECO:0000259" key="1">
    <source>
        <dbReference type="Pfam" id="PF00646"/>
    </source>
</evidence>
<reference evidence="2 3" key="1">
    <citation type="journal article" date="2019" name="Nat. Ecol. Evol.">
        <title>Megaphylogeny resolves global patterns of mushroom evolution.</title>
        <authorList>
            <person name="Varga T."/>
            <person name="Krizsan K."/>
            <person name="Foldi C."/>
            <person name="Dima B."/>
            <person name="Sanchez-Garcia M."/>
            <person name="Sanchez-Ramirez S."/>
            <person name="Szollosi G.J."/>
            <person name="Szarkandi J.G."/>
            <person name="Papp V."/>
            <person name="Albert L."/>
            <person name="Andreopoulos W."/>
            <person name="Angelini C."/>
            <person name="Antonin V."/>
            <person name="Barry K.W."/>
            <person name="Bougher N.L."/>
            <person name="Buchanan P."/>
            <person name="Buyck B."/>
            <person name="Bense V."/>
            <person name="Catcheside P."/>
            <person name="Chovatia M."/>
            <person name="Cooper J."/>
            <person name="Damon W."/>
            <person name="Desjardin D."/>
            <person name="Finy P."/>
            <person name="Geml J."/>
            <person name="Haridas S."/>
            <person name="Hughes K."/>
            <person name="Justo A."/>
            <person name="Karasinski D."/>
            <person name="Kautmanova I."/>
            <person name="Kiss B."/>
            <person name="Kocsube S."/>
            <person name="Kotiranta H."/>
            <person name="LaButti K.M."/>
            <person name="Lechner B.E."/>
            <person name="Liimatainen K."/>
            <person name="Lipzen A."/>
            <person name="Lukacs Z."/>
            <person name="Mihaltcheva S."/>
            <person name="Morgado L.N."/>
            <person name="Niskanen T."/>
            <person name="Noordeloos M.E."/>
            <person name="Ohm R.A."/>
            <person name="Ortiz-Santana B."/>
            <person name="Ovrebo C."/>
            <person name="Racz N."/>
            <person name="Riley R."/>
            <person name="Savchenko A."/>
            <person name="Shiryaev A."/>
            <person name="Soop K."/>
            <person name="Spirin V."/>
            <person name="Szebenyi C."/>
            <person name="Tomsovsky M."/>
            <person name="Tulloss R.E."/>
            <person name="Uehling J."/>
            <person name="Grigoriev I.V."/>
            <person name="Vagvolgyi C."/>
            <person name="Papp T."/>
            <person name="Martin F.M."/>
            <person name="Miettinen O."/>
            <person name="Hibbett D.S."/>
            <person name="Nagy L.G."/>
        </authorList>
    </citation>
    <scope>NUCLEOTIDE SEQUENCE [LARGE SCALE GENOMIC DNA]</scope>
    <source>
        <strain evidence="2 3">HHB13444</strain>
    </source>
</reference>
<feature type="domain" description="F-box" evidence="1">
    <location>
        <begin position="4"/>
        <end position="36"/>
    </location>
</feature>
<dbReference type="InterPro" id="IPR032675">
    <property type="entry name" value="LRR_dom_sf"/>
</dbReference>
<proteinExistence type="predicted"/>
<protein>
    <recommendedName>
        <fullName evidence="1">F-box domain-containing protein</fullName>
    </recommendedName>
</protein>
<dbReference type="Pfam" id="PF00646">
    <property type="entry name" value="F-box"/>
    <property type="match status" value="1"/>
</dbReference>
<dbReference type="EMBL" id="ML211568">
    <property type="protein sequence ID" value="TFK81721.1"/>
    <property type="molecule type" value="Genomic_DNA"/>
</dbReference>
<dbReference type="Proteomes" id="UP000308197">
    <property type="component" value="Unassembled WGS sequence"/>
</dbReference>
<dbReference type="CDD" id="cd09917">
    <property type="entry name" value="F-box_SF"/>
    <property type="match status" value="1"/>
</dbReference>
<sequence length="548" mass="61607">MSLFSLNDDVLLAIFANLHGEDALNASLTSKRAYRLAGPRIAARINCSSPAELRRLHTYLLTDLPNGTPRARSLEHLVIDTSTFEAAENDDDSSYYGDDFSQAELIGDILLQARNLRELSFERFQPCLERDPRIGDAIRSLTSLINMRLFTISDSSLSVFDSFRSDQLARLTLSYYVSDEFPLENQTKTLPPLLSVLSSLHRLRIVKLWNFDPTAGLAREALSSLPSLPSIRYLRLSDTSIPALDMVELYPALSTLIVSFSWEAEMMPVSEGPKWPPLQRLMVAELGDALRISKRLRTVDQLQISSLLRLWDSPGFSEYGPAQQPLLELLRSTSPVSLFICVETTCQEEDLWGELPRAAPRLRSLELQLEGLVPVYVEDYSWLSKLPAALSGLPLACLRVLVPEQKQRRWTMGFASKEEGLAKFKQQEVDRVKALAALPDPLVRALPSLRYLAVGDMAPNMQLLGDGADVDASVAALRVKDEEVVWEWDELRRLSAVRKQCWWRIVDGPSGRELVEISEYEGEEAQWQIESVTEDTTHIEEGLASLSF</sequence>
<dbReference type="SUPFAM" id="SSF52058">
    <property type="entry name" value="L domain-like"/>
    <property type="match status" value="1"/>
</dbReference>
<evidence type="ECO:0000313" key="3">
    <source>
        <dbReference type="Proteomes" id="UP000308197"/>
    </source>
</evidence>
<evidence type="ECO:0000313" key="2">
    <source>
        <dbReference type="EMBL" id="TFK81721.1"/>
    </source>
</evidence>
<dbReference type="AlphaFoldDB" id="A0A5C3NWS2"/>
<organism evidence="2 3">
    <name type="scientific">Polyporus arcularius HHB13444</name>
    <dbReference type="NCBI Taxonomy" id="1314778"/>
    <lineage>
        <taxon>Eukaryota</taxon>
        <taxon>Fungi</taxon>
        <taxon>Dikarya</taxon>
        <taxon>Basidiomycota</taxon>
        <taxon>Agaricomycotina</taxon>
        <taxon>Agaricomycetes</taxon>
        <taxon>Polyporales</taxon>
        <taxon>Polyporaceae</taxon>
        <taxon>Polyporus</taxon>
    </lineage>
</organism>
<dbReference type="Gene3D" id="3.80.10.10">
    <property type="entry name" value="Ribonuclease Inhibitor"/>
    <property type="match status" value="1"/>
</dbReference>
<name>A0A5C3NWS2_9APHY</name>
<gene>
    <name evidence="2" type="ORF">K466DRAFT_578454</name>
</gene>
<dbReference type="InParanoid" id="A0A5C3NWS2"/>
<keyword evidence="3" id="KW-1185">Reference proteome</keyword>
<accession>A0A5C3NWS2</accession>